<keyword evidence="1" id="KW-0348">Hemagglutinin</keyword>
<evidence type="ECO:0000256" key="1">
    <source>
        <dbReference type="ARBA" id="ARBA00022546"/>
    </source>
</evidence>
<dbReference type="Proteomes" id="UP000261360">
    <property type="component" value="Unplaced"/>
</dbReference>
<dbReference type="InterPro" id="IPR000922">
    <property type="entry name" value="Lectin_gal-bd_dom"/>
</dbReference>
<dbReference type="Gene3D" id="2.60.120.740">
    <property type="match status" value="2"/>
</dbReference>
<evidence type="ECO:0000313" key="6">
    <source>
        <dbReference type="Ensembl" id="ENSSLDP00000000293.1"/>
    </source>
</evidence>
<protein>
    <recommendedName>
        <fullName evidence="5">SUEL-type lectin domain-containing protein</fullName>
    </recommendedName>
</protein>
<evidence type="ECO:0000256" key="3">
    <source>
        <dbReference type="ARBA" id="ARBA00022737"/>
    </source>
</evidence>
<dbReference type="FunFam" id="2.60.120.740:FF:000003">
    <property type="entry name" value="Protein eva-1 homolog C"/>
    <property type="match status" value="2"/>
</dbReference>
<proteinExistence type="predicted"/>
<evidence type="ECO:0000259" key="5">
    <source>
        <dbReference type="PROSITE" id="PS50228"/>
    </source>
</evidence>
<feature type="domain" description="SUEL-type lectin" evidence="5">
    <location>
        <begin position="52"/>
        <end position="135"/>
    </location>
</feature>
<evidence type="ECO:0000256" key="4">
    <source>
        <dbReference type="SAM" id="SignalP"/>
    </source>
</evidence>
<keyword evidence="7" id="KW-1185">Reference proteome</keyword>
<dbReference type="Pfam" id="PF02140">
    <property type="entry name" value="SUEL_Lectin"/>
    <property type="match status" value="2"/>
</dbReference>
<dbReference type="GeneTree" id="ENSGT00940000154285"/>
<dbReference type="GO" id="GO:0030246">
    <property type="term" value="F:carbohydrate binding"/>
    <property type="evidence" value="ECO:0007669"/>
    <property type="project" value="UniProtKB-KW"/>
</dbReference>
<reference evidence="6" key="2">
    <citation type="submission" date="2025-09" db="UniProtKB">
        <authorList>
            <consortium name="Ensembl"/>
        </authorList>
    </citation>
    <scope>IDENTIFICATION</scope>
</reference>
<organism evidence="6 7">
    <name type="scientific">Seriola lalandi dorsalis</name>
    <dbReference type="NCBI Taxonomy" id="1841481"/>
    <lineage>
        <taxon>Eukaryota</taxon>
        <taxon>Metazoa</taxon>
        <taxon>Chordata</taxon>
        <taxon>Craniata</taxon>
        <taxon>Vertebrata</taxon>
        <taxon>Euteleostomi</taxon>
        <taxon>Actinopterygii</taxon>
        <taxon>Neopterygii</taxon>
        <taxon>Teleostei</taxon>
        <taxon>Neoteleostei</taxon>
        <taxon>Acanthomorphata</taxon>
        <taxon>Carangaria</taxon>
        <taxon>Carangiformes</taxon>
        <taxon>Carangidae</taxon>
        <taxon>Seriola</taxon>
    </lineage>
</organism>
<keyword evidence="4" id="KW-0732">Signal</keyword>
<dbReference type="PROSITE" id="PS50228">
    <property type="entry name" value="SUEL_LECTIN"/>
    <property type="match status" value="2"/>
</dbReference>
<reference evidence="6" key="1">
    <citation type="submission" date="2025-08" db="UniProtKB">
        <authorList>
            <consortium name="Ensembl"/>
        </authorList>
    </citation>
    <scope>IDENTIFICATION</scope>
</reference>
<sequence length="239" mass="26217">MLCSRLSASLLLAATCLLTASGFSSAQNYFTSTALSKERVITCDVPYNVQRLSCADGGVITVETALYGRADRETCSEGRPANQLTDTQCSQLGTVDVLKKRCDGKRVCEFNANVVRTSDPCFGIYKYLDTTYSCFPAIHTVVCESSLAILQCDEGQVIFVYSADYGRRDRTTCSYQRPAPQVQNVLCSSPTNKVAESCNRKSSCSVKASNSVFGDPCVGTYKYLEVAYRCQYPPFQPDQ</sequence>
<dbReference type="CDD" id="cd22835">
    <property type="entry name" value="Gal_Rha_Lectin_SML_rpt2"/>
    <property type="match status" value="1"/>
</dbReference>
<dbReference type="Ensembl" id="ENSSLDT00000000335.1">
    <property type="protein sequence ID" value="ENSSLDP00000000293.1"/>
    <property type="gene ID" value="ENSSLDG00000000322.1"/>
</dbReference>
<feature type="domain" description="SUEL-type lectin" evidence="5">
    <location>
        <begin position="142"/>
        <end position="231"/>
    </location>
</feature>
<feature type="signal peptide" evidence="4">
    <location>
        <begin position="1"/>
        <end position="26"/>
    </location>
</feature>
<feature type="chain" id="PRO_5017339126" description="SUEL-type lectin domain-containing protein" evidence="4">
    <location>
        <begin position="27"/>
        <end position="239"/>
    </location>
</feature>
<accession>A0A3B4WEW0</accession>
<evidence type="ECO:0000313" key="7">
    <source>
        <dbReference type="Proteomes" id="UP000261360"/>
    </source>
</evidence>
<dbReference type="AlphaFoldDB" id="A0A3B4WEW0"/>
<evidence type="ECO:0000256" key="2">
    <source>
        <dbReference type="ARBA" id="ARBA00022734"/>
    </source>
</evidence>
<keyword evidence="2" id="KW-0430">Lectin</keyword>
<keyword evidence="3" id="KW-0677">Repeat</keyword>
<dbReference type="PANTHER" id="PTHR46780">
    <property type="entry name" value="PROTEIN EVA-1"/>
    <property type="match status" value="1"/>
</dbReference>
<dbReference type="InterPro" id="IPR043159">
    <property type="entry name" value="Lectin_gal-bd_sf"/>
</dbReference>
<dbReference type="CDD" id="cd22833">
    <property type="entry name" value="Gal_Rha_Lectin_CSL1-2_RBL_SML_rpt1"/>
    <property type="match status" value="1"/>
</dbReference>
<name>A0A3B4WEW0_SERLL</name>